<dbReference type="Gene3D" id="3.40.630.40">
    <property type="entry name" value="Zn-dependent exopeptidases"/>
    <property type="match status" value="1"/>
</dbReference>
<dbReference type="Proteomes" id="UP001238163">
    <property type="component" value="Unassembled WGS sequence"/>
</dbReference>
<accession>A0AAE3VE36</accession>
<evidence type="ECO:0000313" key="2">
    <source>
        <dbReference type="Proteomes" id="UP001238163"/>
    </source>
</evidence>
<dbReference type="SUPFAM" id="SSF53187">
    <property type="entry name" value="Zn-dependent exopeptidases"/>
    <property type="match status" value="1"/>
</dbReference>
<keyword evidence="2" id="KW-1185">Reference proteome</keyword>
<dbReference type="EMBL" id="JAUSVL010000001">
    <property type="protein sequence ID" value="MDQ0288608.1"/>
    <property type="molecule type" value="Genomic_DNA"/>
</dbReference>
<proteinExistence type="predicted"/>
<dbReference type="AlphaFoldDB" id="A0AAE3VE36"/>
<reference evidence="1" key="1">
    <citation type="submission" date="2023-07" db="EMBL/GenBank/DDBJ databases">
        <title>Genomic Encyclopedia of Type Strains, Phase IV (KMG-IV): sequencing the most valuable type-strain genomes for metagenomic binning, comparative biology and taxonomic classification.</title>
        <authorList>
            <person name="Goeker M."/>
        </authorList>
    </citation>
    <scope>NUCLEOTIDE SEQUENCE</scope>
    <source>
        <strain evidence="1">DSM 24202</strain>
    </source>
</reference>
<dbReference type="InterPro" id="IPR007709">
    <property type="entry name" value="N-FG_amidohydro"/>
</dbReference>
<organism evidence="1 2">
    <name type="scientific">Oligosphaera ethanolica</name>
    <dbReference type="NCBI Taxonomy" id="760260"/>
    <lineage>
        <taxon>Bacteria</taxon>
        <taxon>Pseudomonadati</taxon>
        <taxon>Lentisphaerota</taxon>
        <taxon>Oligosphaeria</taxon>
        <taxon>Oligosphaerales</taxon>
        <taxon>Oligosphaeraceae</taxon>
        <taxon>Oligosphaera</taxon>
    </lineage>
</organism>
<dbReference type="RefSeq" id="WP_307259943.1">
    <property type="nucleotide sequence ID" value="NZ_JAUSVL010000001.1"/>
</dbReference>
<name>A0AAE3VE36_9BACT</name>
<gene>
    <name evidence="1" type="ORF">J3R75_000715</name>
</gene>
<dbReference type="Pfam" id="PF05013">
    <property type="entry name" value="FGase"/>
    <property type="match status" value="1"/>
</dbReference>
<sequence>MMNNALAVLHIPHASSIIPPEERNNIVLSDEALQQELLQITDWFTDDLFTSGRDDCVALRFPVSRLVLDPERFEDDEKEEMAKKGMGVIYTRSSLGAVLRHSSVADRERERLLDCYYRLHHRCLNQLVADILETHHKALVIDCHSFPKAPLLYENDQRPERADICIGTDNLHTPDWLCDLLLAAFQQRKYTVAVNRPFAGAIIPSNYYTKNVAVSGVMIELRRDLYMDEKTGRRHAGYAALKQALDGVINDLLQAFRVREVADA</sequence>
<protein>
    <submittedName>
        <fullName evidence="1">N-formylglutamate amidohydrolase</fullName>
    </submittedName>
</protein>
<comment type="caution">
    <text evidence="1">The sequence shown here is derived from an EMBL/GenBank/DDBJ whole genome shotgun (WGS) entry which is preliminary data.</text>
</comment>
<evidence type="ECO:0000313" key="1">
    <source>
        <dbReference type="EMBL" id="MDQ0288608.1"/>
    </source>
</evidence>